<dbReference type="Proteomes" id="UP000001025">
    <property type="component" value="Chromosome"/>
</dbReference>
<reference evidence="1 2" key="1">
    <citation type="journal article" date="2003" name="Proc. Natl. Acad. Sci. U.S.A.">
        <title>Complete genome sequence of the marine planctomycete Pirellula sp. strain 1.</title>
        <authorList>
            <person name="Gloeckner F.O."/>
            <person name="Kube M."/>
            <person name="Bauer M."/>
            <person name="Teeling H."/>
            <person name="Lombardot T."/>
            <person name="Ludwig W."/>
            <person name="Gade D."/>
            <person name="Beck A."/>
            <person name="Borzym K."/>
            <person name="Heitmann K."/>
            <person name="Rabus R."/>
            <person name="Schlesner H."/>
            <person name="Amann R."/>
            <person name="Reinhardt R."/>
        </authorList>
    </citation>
    <scope>NUCLEOTIDE SEQUENCE [LARGE SCALE GENOMIC DNA]</scope>
    <source>
        <strain evidence="2">DSM 10527 / NCIMB 13988 / SH1</strain>
    </source>
</reference>
<organism evidence="1 2">
    <name type="scientific">Rhodopirellula baltica (strain DSM 10527 / NCIMB 13988 / SH1)</name>
    <dbReference type="NCBI Taxonomy" id="243090"/>
    <lineage>
        <taxon>Bacteria</taxon>
        <taxon>Pseudomonadati</taxon>
        <taxon>Planctomycetota</taxon>
        <taxon>Planctomycetia</taxon>
        <taxon>Pirellulales</taxon>
        <taxon>Pirellulaceae</taxon>
        <taxon>Rhodopirellula</taxon>
    </lineage>
</organism>
<evidence type="ECO:0000313" key="2">
    <source>
        <dbReference type="Proteomes" id="UP000001025"/>
    </source>
</evidence>
<dbReference type="KEGG" id="rba:RB2497"/>
<dbReference type="AlphaFoldDB" id="Q7UVQ3"/>
<name>Q7UVQ3_RHOBA</name>
<gene>
    <name evidence="1" type="ordered locus">RB2497</name>
</gene>
<dbReference type="EnsemblBacteria" id="CAD72669">
    <property type="protein sequence ID" value="CAD72669"/>
    <property type="gene ID" value="RB2497"/>
</dbReference>
<dbReference type="HOGENOM" id="CLU_3256973_0_0_0"/>
<dbReference type="EMBL" id="BX294137">
    <property type="protein sequence ID" value="CAD72669.1"/>
    <property type="molecule type" value="Genomic_DNA"/>
</dbReference>
<sequence length="42" mass="4665">MKYLLVFEMRKESSLRIASAKFDDASVETTTGIAAIIRSIDS</sequence>
<keyword evidence="2" id="KW-1185">Reference proteome</keyword>
<dbReference type="InParanoid" id="Q7UVQ3"/>
<proteinExistence type="predicted"/>
<accession>Q7UVQ3</accession>
<protein>
    <submittedName>
        <fullName evidence="1">Uncharacterized protein</fullName>
    </submittedName>
</protein>
<evidence type="ECO:0000313" key="1">
    <source>
        <dbReference type="EMBL" id="CAD72669.1"/>
    </source>
</evidence>